<protein>
    <submittedName>
        <fullName evidence="1">Uncharacterized protein</fullName>
    </submittedName>
</protein>
<keyword evidence="2" id="KW-1185">Reference proteome</keyword>
<gene>
    <name evidence="1" type="ORF">GN244_ATG16476</name>
</gene>
<evidence type="ECO:0000313" key="2">
    <source>
        <dbReference type="Proteomes" id="UP000602510"/>
    </source>
</evidence>
<dbReference type="EMBL" id="WSZM01000558">
    <property type="protein sequence ID" value="KAF4031668.1"/>
    <property type="molecule type" value="Genomic_DNA"/>
</dbReference>
<dbReference type="AlphaFoldDB" id="A0A833W6E9"/>
<evidence type="ECO:0000313" key="1">
    <source>
        <dbReference type="EMBL" id="KAF4031668.1"/>
    </source>
</evidence>
<accession>A0A833W6E9</accession>
<dbReference type="Proteomes" id="UP000602510">
    <property type="component" value="Unassembled WGS sequence"/>
</dbReference>
<proteinExistence type="predicted"/>
<comment type="caution">
    <text evidence="1">The sequence shown here is derived from an EMBL/GenBank/DDBJ whole genome shotgun (WGS) entry which is preliminary data.</text>
</comment>
<sequence>MKGLTLNHHYVSLANFNLPVVYPLYCRAHTIQSIRLRRNEHGNVFGGKIPLLLGGRVLPSSLLLMLLEPLQVARAHEVVLNHKTHPHDVRNKEDPKKLLYGPSYNNQPYLPLHARYVFTGQPFHELAEIGGDVCEVCRPPAQPTRGAGA</sequence>
<name>A0A833W6E9_PHYIN</name>
<organism evidence="1 2">
    <name type="scientific">Phytophthora infestans</name>
    <name type="common">Potato late blight agent</name>
    <name type="synonym">Botrytis infestans</name>
    <dbReference type="NCBI Taxonomy" id="4787"/>
    <lineage>
        <taxon>Eukaryota</taxon>
        <taxon>Sar</taxon>
        <taxon>Stramenopiles</taxon>
        <taxon>Oomycota</taxon>
        <taxon>Peronosporomycetes</taxon>
        <taxon>Peronosporales</taxon>
        <taxon>Peronosporaceae</taxon>
        <taxon>Phytophthora</taxon>
    </lineage>
</organism>
<reference evidence="1" key="1">
    <citation type="submission" date="2020-04" db="EMBL/GenBank/DDBJ databases">
        <title>Hybrid Assembly of Korean Phytophthora infestans isolates.</title>
        <authorList>
            <person name="Prokchorchik M."/>
            <person name="Lee Y."/>
            <person name="Seo J."/>
            <person name="Cho J.-H."/>
            <person name="Park Y.-E."/>
            <person name="Jang D.-C."/>
            <person name="Im J.-S."/>
            <person name="Choi J.-G."/>
            <person name="Park H.-J."/>
            <person name="Lee G.-B."/>
            <person name="Lee Y.-G."/>
            <person name="Hong S.-Y."/>
            <person name="Cho K."/>
            <person name="Sohn K.H."/>
        </authorList>
    </citation>
    <scope>NUCLEOTIDE SEQUENCE</scope>
    <source>
        <strain evidence="1">KR_1_A1</strain>
    </source>
</reference>